<proteinExistence type="predicted"/>
<feature type="compositionally biased region" description="Polar residues" evidence="1">
    <location>
        <begin position="371"/>
        <end position="386"/>
    </location>
</feature>
<protein>
    <submittedName>
        <fullName evidence="2">Uncharacterized protein</fullName>
    </submittedName>
</protein>
<feature type="compositionally biased region" description="Polar residues" evidence="1">
    <location>
        <begin position="208"/>
        <end position="223"/>
    </location>
</feature>
<name>A0A3R7MHW3_9TRYP</name>
<feature type="compositionally biased region" description="Gly residues" evidence="1">
    <location>
        <begin position="575"/>
        <end position="589"/>
    </location>
</feature>
<feature type="compositionally biased region" description="Basic and acidic residues" evidence="1">
    <location>
        <begin position="308"/>
        <end position="322"/>
    </location>
</feature>
<feature type="region of interest" description="Disordered" evidence="1">
    <location>
        <begin position="168"/>
        <end position="246"/>
    </location>
</feature>
<dbReference type="OrthoDB" id="248663at2759"/>
<accession>A0A3R7MHW3</accession>
<reference evidence="2 3" key="1">
    <citation type="journal article" date="2018" name="BMC Genomics">
        <title>Genomic comparison of Trypanosoma conorhini and Trypanosoma rangeli to Trypanosoma cruzi strains of high and low virulence.</title>
        <authorList>
            <person name="Bradwell K.R."/>
            <person name="Koparde V.N."/>
            <person name="Matveyev A.V."/>
            <person name="Serrano M.G."/>
            <person name="Alves J.M."/>
            <person name="Parikh H."/>
            <person name="Huang B."/>
            <person name="Lee V."/>
            <person name="Espinosa-Alvarez O."/>
            <person name="Ortiz P.A."/>
            <person name="Costa-Martins A.G."/>
            <person name="Teixeira M.M."/>
            <person name="Buck G.A."/>
        </authorList>
    </citation>
    <scope>NUCLEOTIDE SEQUENCE [LARGE SCALE GENOMIC DNA]</scope>
    <source>
        <strain evidence="2 3">025E</strain>
    </source>
</reference>
<feature type="region of interest" description="Disordered" evidence="1">
    <location>
        <begin position="571"/>
        <end position="671"/>
    </location>
</feature>
<feature type="compositionally biased region" description="Basic and acidic residues" evidence="1">
    <location>
        <begin position="657"/>
        <end position="671"/>
    </location>
</feature>
<sequence>MLYARRKKQQQLTGKIGHSNEEYEIGGAQAVVAQHVHGGARRFPQRRPDVNPISWQSVQQQQQQRQREQSPQKYQEALQQREQWLAPHMVPAAPPAKLPPLQGKANYNRNDIFPQPIQFASALPPLNASPVLPGPLVLERSPLRFPALDAAALANAPPFVPYPSTAVPCSEQAPFSPQTPPRLAVSPPLLQGPPSHAVSPQRDYRGDFNSNPAVQIRSSSSNNNDDEQRSCQRLARHPVSPYPQEKDDALVARRRAREQAIEVQKENARLCEERRLQREREKRLEMEEQRQQEELARLERARIGLKEQLDMERERQEANEAKKGRKKSTLVENSSEAQFREDLQRQMYENKKRKAEEAERLAAAEGKDAEQSFSAAQPVVSSSETNPAAAAPSEKKESVLPAGNSVPQSPPVTEPPASSGAAGSVFAPLFPAPPLFSLGPLPFDVGPYEPAVPGFPALAPTLPFPSAAPTAPPAVDAAAAALPSQAPAPAWSVPAPFTPKEPGSAHGAAHYEAKLRDMMANHLDIQRTLESETRRGHGAAALPPLAQLPSPLLQRQLGPLNALPAQNRQMAAGPGVVGDGNGTAPGGLTLGPEVAPTAAPGLGRNPRGPAPRITVLGVSPPSRQLGVGGSGAAAAPYYGGEDLDELSAEPSRFVGGRGERGVEVSPREGKR</sequence>
<evidence type="ECO:0000313" key="3">
    <source>
        <dbReference type="Proteomes" id="UP000284403"/>
    </source>
</evidence>
<dbReference type="GeneID" id="40319188"/>
<keyword evidence="3" id="KW-1185">Reference proteome</keyword>
<dbReference type="EMBL" id="MKKU01000328">
    <property type="protein sequence ID" value="RNF15417.1"/>
    <property type="molecule type" value="Genomic_DNA"/>
</dbReference>
<organism evidence="2 3">
    <name type="scientific">Trypanosoma conorhini</name>
    <dbReference type="NCBI Taxonomy" id="83891"/>
    <lineage>
        <taxon>Eukaryota</taxon>
        <taxon>Discoba</taxon>
        <taxon>Euglenozoa</taxon>
        <taxon>Kinetoplastea</taxon>
        <taxon>Metakinetoplastina</taxon>
        <taxon>Trypanosomatida</taxon>
        <taxon>Trypanosomatidae</taxon>
        <taxon>Trypanosoma</taxon>
    </lineage>
</organism>
<feature type="region of interest" description="Disordered" evidence="1">
    <location>
        <begin position="308"/>
        <end position="421"/>
    </location>
</feature>
<evidence type="ECO:0000256" key="1">
    <source>
        <dbReference type="SAM" id="MobiDB-lite"/>
    </source>
</evidence>
<dbReference type="RefSeq" id="XP_029227473.1">
    <property type="nucleotide sequence ID" value="XM_029372470.1"/>
</dbReference>
<comment type="caution">
    <text evidence="2">The sequence shown here is derived from an EMBL/GenBank/DDBJ whole genome shotgun (WGS) entry which is preliminary data.</text>
</comment>
<dbReference type="Proteomes" id="UP000284403">
    <property type="component" value="Unassembled WGS sequence"/>
</dbReference>
<feature type="region of interest" description="Disordered" evidence="1">
    <location>
        <begin position="39"/>
        <end position="77"/>
    </location>
</feature>
<feature type="compositionally biased region" description="Basic and acidic residues" evidence="1">
    <location>
        <begin position="338"/>
        <end position="370"/>
    </location>
</feature>
<evidence type="ECO:0000313" key="2">
    <source>
        <dbReference type="EMBL" id="RNF15417.1"/>
    </source>
</evidence>
<gene>
    <name evidence="2" type="ORF">Tco025E_05577</name>
</gene>
<dbReference type="AlphaFoldDB" id="A0A3R7MHW3"/>